<dbReference type="SUPFAM" id="SSF53901">
    <property type="entry name" value="Thiolase-like"/>
    <property type="match status" value="1"/>
</dbReference>
<dbReference type="GO" id="GO:0017000">
    <property type="term" value="P:antibiotic biosynthetic process"/>
    <property type="evidence" value="ECO:0007669"/>
    <property type="project" value="UniProtKB-KW"/>
</dbReference>
<dbReference type="FunFam" id="1.10.1200.10:FF:000005">
    <property type="entry name" value="Nonribosomal peptide synthetase 1"/>
    <property type="match status" value="1"/>
</dbReference>
<dbReference type="InterPro" id="IPR036291">
    <property type="entry name" value="NAD(P)-bd_dom_sf"/>
</dbReference>
<keyword evidence="2" id="KW-0596">Phosphopantetheine</keyword>
<dbReference type="GO" id="GO:0004315">
    <property type="term" value="F:3-oxoacyl-[acyl-carrier-protein] synthase activity"/>
    <property type="evidence" value="ECO:0007669"/>
    <property type="project" value="InterPro"/>
</dbReference>
<dbReference type="SUPFAM" id="SSF55048">
    <property type="entry name" value="Probable ACP-binding domain of malonyl-CoA ACP transacylase"/>
    <property type="match status" value="1"/>
</dbReference>
<dbReference type="Gene3D" id="3.40.47.10">
    <property type="match status" value="1"/>
</dbReference>
<dbReference type="InterPro" id="IPR016035">
    <property type="entry name" value="Acyl_Trfase/lysoPLipase"/>
</dbReference>
<comment type="caution">
    <text evidence="11">The sequence shown here is derived from an EMBL/GenBank/DDBJ whole genome shotgun (WGS) entry which is preliminary data.</text>
</comment>
<dbReference type="Pfam" id="PF00109">
    <property type="entry name" value="ketoacyl-synt"/>
    <property type="match status" value="1"/>
</dbReference>
<feature type="domain" description="Carrier" evidence="9">
    <location>
        <begin position="1394"/>
        <end position="1469"/>
    </location>
</feature>
<dbReference type="InterPro" id="IPR014043">
    <property type="entry name" value="Acyl_transferase_dom"/>
</dbReference>
<evidence type="ECO:0000256" key="1">
    <source>
        <dbReference type="ARBA" id="ARBA00001957"/>
    </source>
</evidence>
<dbReference type="InterPro" id="IPR018201">
    <property type="entry name" value="Ketoacyl_synth_AS"/>
</dbReference>
<dbReference type="Gene3D" id="3.40.366.10">
    <property type="entry name" value="Malonyl-Coenzyme A Acyl Carrier Protein, domain 2"/>
    <property type="match status" value="1"/>
</dbReference>
<dbReference type="Proteomes" id="UP000655443">
    <property type="component" value="Unassembled WGS sequence"/>
</dbReference>
<dbReference type="GO" id="GO:0004312">
    <property type="term" value="F:fatty acid synthase activity"/>
    <property type="evidence" value="ECO:0007669"/>
    <property type="project" value="TreeGrafter"/>
</dbReference>
<dbReference type="InterPro" id="IPR001227">
    <property type="entry name" value="Ac_transferase_dom_sf"/>
</dbReference>
<dbReference type="InterPro" id="IPR036736">
    <property type="entry name" value="ACP-like_sf"/>
</dbReference>
<feature type="region of interest" description="Disordered" evidence="8">
    <location>
        <begin position="1364"/>
        <end position="1386"/>
    </location>
</feature>
<dbReference type="SUPFAM" id="SSF47336">
    <property type="entry name" value="ACP-like"/>
    <property type="match status" value="1"/>
</dbReference>
<dbReference type="PROSITE" id="PS50075">
    <property type="entry name" value="CARRIER"/>
    <property type="match status" value="1"/>
</dbReference>
<accession>A0A918YK29</accession>
<gene>
    <name evidence="11" type="ORF">GCM10010339_48510</name>
</gene>
<dbReference type="InterPro" id="IPR020841">
    <property type="entry name" value="PKS_Beta-ketoAc_synthase_dom"/>
</dbReference>
<dbReference type="InterPro" id="IPR013968">
    <property type="entry name" value="PKS_KR"/>
</dbReference>
<evidence type="ECO:0000313" key="12">
    <source>
        <dbReference type="Proteomes" id="UP000655443"/>
    </source>
</evidence>
<dbReference type="InterPro" id="IPR016036">
    <property type="entry name" value="Malonyl_transacylase_ACP-bd"/>
</dbReference>
<dbReference type="Pfam" id="PF02801">
    <property type="entry name" value="Ketoacyl-synt_C"/>
    <property type="match status" value="1"/>
</dbReference>
<dbReference type="EMBL" id="BMVG01000012">
    <property type="protein sequence ID" value="GHE06683.1"/>
    <property type="molecule type" value="Genomic_DNA"/>
</dbReference>
<dbReference type="InterPro" id="IPR029058">
    <property type="entry name" value="AB_hydrolase_fold"/>
</dbReference>
<evidence type="ECO:0000259" key="10">
    <source>
        <dbReference type="PROSITE" id="PS52004"/>
    </source>
</evidence>
<dbReference type="SMART" id="SM00822">
    <property type="entry name" value="PKS_KR"/>
    <property type="match status" value="1"/>
</dbReference>
<dbReference type="SUPFAM" id="SSF51735">
    <property type="entry name" value="NAD(P)-binding Rossmann-fold domains"/>
    <property type="match status" value="1"/>
</dbReference>
<keyword evidence="7" id="KW-0012">Acyltransferase</keyword>
<keyword evidence="4" id="KW-0808">Transferase</keyword>
<dbReference type="Gene3D" id="3.30.70.3290">
    <property type="match status" value="1"/>
</dbReference>
<evidence type="ECO:0000259" key="9">
    <source>
        <dbReference type="PROSITE" id="PS50075"/>
    </source>
</evidence>
<dbReference type="SUPFAM" id="SSF52151">
    <property type="entry name" value="FabD/lysophospholipase-like"/>
    <property type="match status" value="1"/>
</dbReference>
<dbReference type="InterPro" id="IPR050091">
    <property type="entry name" value="PKS_NRPS_Biosynth_Enz"/>
</dbReference>
<dbReference type="GO" id="GO:0031177">
    <property type="term" value="F:phosphopantetheine binding"/>
    <property type="evidence" value="ECO:0007669"/>
    <property type="project" value="InterPro"/>
</dbReference>
<dbReference type="Gene3D" id="3.40.50.1820">
    <property type="entry name" value="alpha/beta hydrolase"/>
    <property type="match status" value="1"/>
</dbReference>
<dbReference type="InterPro" id="IPR020806">
    <property type="entry name" value="PKS_PP-bd"/>
</dbReference>
<dbReference type="InterPro" id="IPR014030">
    <property type="entry name" value="Ketoacyl_synth_N"/>
</dbReference>
<dbReference type="InterPro" id="IPR009081">
    <property type="entry name" value="PP-bd_ACP"/>
</dbReference>
<dbReference type="PANTHER" id="PTHR43775:SF51">
    <property type="entry name" value="INACTIVE PHENOLPHTHIOCEROL SYNTHESIS POLYKETIDE SYNTHASE TYPE I PKS1-RELATED"/>
    <property type="match status" value="1"/>
</dbReference>
<reference evidence="11" key="2">
    <citation type="submission" date="2020-09" db="EMBL/GenBank/DDBJ databases">
        <authorList>
            <person name="Sun Q."/>
            <person name="Ohkuma M."/>
        </authorList>
    </citation>
    <scope>NUCLEOTIDE SEQUENCE</scope>
    <source>
        <strain evidence="11">JCM 4714</strain>
    </source>
</reference>
<proteinExistence type="predicted"/>
<keyword evidence="12" id="KW-1185">Reference proteome</keyword>
<dbReference type="Pfam" id="PF00698">
    <property type="entry name" value="Acyl_transf_1"/>
    <property type="match status" value="1"/>
</dbReference>
<evidence type="ECO:0000256" key="6">
    <source>
        <dbReference type="ARBA" id="ARBA00023268"/>
    </source>
</evidence>
<dbReference type="SMART" id="SM00823">
    <property type="entry name" value="PKS_PP"/>
    <property type="match status" value="1"/>
</dbReference>
<evidence type="ECO:0000256" key="3">
    <source>
        <dbReference type="ARBA" id="ARBA00022553"/>
    </source>
</evidence>
<evidence type="ECO:0000313" key="11">
    <source>
        <dbReference type="EMBL" id="GHE06683.1"/>
    </source>
</evidence>
<evidence type="ECO:0000256" key="7">
    <source>
        <dbReference type="ARBA" id="ARBA00023315"/>
    </source>
</evidence>
<keyword evidence="6" id="KW-0511">Multifunctional enzyme</keyword>
<sequence>MSGRFPGAQSIDELWRALREGRELISFFDRRELLDLGVPAADVDDLGYVAARGALDAPLAFDASFFGYSAREAELMDPQQRLILETAWHVAEDAGCRLADIDGRVGVFAAAAPPTYLSVFQQPKEAGGLEIQLGNDTDFAASRVSYKLDLNGPSVSVATACSSGLAVVHLACQSLLSGDSDVALAVAASVRFPADRGLLRGADSILSPDGHCRAFGADADGTVEADGAVGVLLKRLEDAVDDRDHIYAVIRGSAMGNDGAHRVGFTAPGARGQQSVLAEALRFADVRPEDVGYVEAHGTGTPLGDPIEMRAMAGVYGTAERTEPCRVGSLKSNLGHLNHASGMAGLVKAVLCLRHREFVPTLHTDRVNPELDLADGRLRIQREREPWPEAAVPRTAAVSSFGMGGTNVHMIVSEAPAVPASASGSRPAQAVILPLSARSGPALEEARARLAAWLRAHGDTASLADVAHTLQTGRTAFPHRAAVVCRTKDEAIAALDRPAEPVLRPGSMNRDRVVAFLFPGQGAQRPGMARALYRSAPVFRAVLDECLEYARREPGLESLRALLLDEDVPMDAELRRTALAQPALFAVEYAMARQWMAHGVLPGAMLGHSVGEFVAACVAGVFSAEDAMRLVARRGRLVQSVEPGGMSAVRLPEEEVSAALGELRGWEFSAYNAVDQCVISAPFGVLESAEEALRAHGAVTTRLKVSHAFHSRSVEPVLEQFAREVERTARHQPRYAYLTNVTGNWITPEEATSVDHWVRHLREPVRFGPALSTVKEALDPVFLHLGPGTSVGDLARGAGADQVVFGLGRGEREDTRQASLAALWTAGARIDWPSLAGPDSRRVSLPGYPFQRQVFALPLRGSAPAAPPAADSERLPVHRWFYAETWAPSVELPLPSDRLAGQLPERWAVVGGGQVADALAELGRSWGKRVTALGSVAGPDGEALASAEPELVLTVVENDGADGESRLHGADGATRAPGPELSGVRDVMTIVRLLAEGEQRSAARVLALAVSDEAQGESAAGPPGPPNGAALVAAARVLDQENPGVTVSALPVARYGAPASQVAVRALRRLVDGRDDDAVLVGERRLRRLIEPLELPADALPPTRLKRRGVYVITGGLGRIGLRMASYLARHHEARLVLVGRRTVPLRSEWPSVLADPSHPCHGLVGEFTRWEKEGAHVTPVSADVTSMDSLARAWDEAESAYGRVDGVVHAAGLSDADAFPLARDTDGELAARHRKVKSEGALHLAALAADRRPDFVLALSSLSTVLGGLGFSAYAAASAAMESVCASASGDLPVEWCAVRLDGWEDKEGGGAVFRRRVADVIRDDDADELFDVLFRLLPLGVVMVSTTDLPARLAGRKVAMAADEDERQGKEDQAPAESFRYPRPALSTPYREPGDEFEGFLVGVFSELLRTEGIGVDDDFFELGGHSLLAMSMVDRLRTELGLDIGLRVLFEAPTAAQLAQSVEALLRESETA</sequence>
<evidence type="ECO:0000256" key="4">
    <source>
        <dbReference type="ARBA" id="ARBA00022679"/>
    </source>
</evidence>
<dbReference type="InterPro" id="IPR014031">
    <property type="entry name" value="Ketoacyl_synth_C"/>
</dbReference>
<dbReference type="Pfam" id="PF22621">
    <property type="entry name" value="CurL-like_PKS_C"/>
    <property type="match status" value="1"/>
</dbReference>
<dbReference type="Pfam" id="PF08659">
    <property type="entry name" value="KR"/>
    <property type="match status" value="1"/>
</dbReference>
<keyword evidence="3" id="KW-0597">Phosphoprotein</keyword>
<evidence type="ECO:0000256" key="2">
    <source>
        <dbReference type="ARBA" id="ARBA00022450"/>
    </source>
</evidence>
<dbReference type="SMART" id="SM00825">
    <property type="entry name" value="PKS_KS"/>
    <property type="match status" value="1"/>
</dbReference>
<dbReference type="SMART" id="SM00827">
    <property type="entry name" value="PKS_AT"/>
    <property type="match status" value="1"/>
</dbReference>
<organism evidence="11 12">
    <name type="scientific">Streptomyces alanosinicus</name>
    <dbReference type="NCBI Taxonomy" id="68171"/>
    <lineage>
        <taxon>Bacteria</taxon>
        <taxon>Bacillati</taxon>
        <taxon>Actinomycetota</taxon>
        <taxon>Actinomycetes</taxon>
        <taxon>Kitasatosporales</taxon>
        <taxon>Streptomycetaceae</taxon>
        <taxon>Streptomyces</taxon>
    </lineage>
</organism>
<evidence type="ECO:0000256" key="8">
    <source>
        <dbReference type="SAM" id="MobiDB-lite"/>
    </source>
</evidence>
<dbReference type="PANTHER" id="PTHR43775">
    <property type="entry name" value="FATTY ACID SYNTHASE"/>
    <property type="match status" value="1"/>
</dbReference>
<reference evidence="11" key="1">
    <citation type="journal article" date="2014" name="Int. J. Syst. Evol. Microbiol.">
        <title>Complete genome sequence of Corynebacterium casei LMG S-19264T (=DSM 44701T), isolated from a smear-ripened cheese.</title>
        <authorList>
            <consortium name="US DOE Joint Genome Institute (JGI-PGF)"/>
            <person name="Walter F."/>
            <person name="Albersmeier A."/>
            <person name="Kalinowski J."/>
            <person name="Ruckert C."/>
        </authorList>
    </citation>
    <scope>NUCLEOTIDE SEQUENCE</scope>
    <source>
        <strain evidence="11">JCM 4714</strain>
    </source>
</reference>
<evidence type="ECO:0000256" key="5">
    <source>
        <dbReference type="ARBA" id="ARBA00023194"/>
    </source>
</evidence>
<dbReference type="Gene3D" id="3.40.50.720">
    <property type="entry name" value="NAD(P)-binding Rossmann-like Domain"/>
    <property type="match status" value="1"/>
</dbReference>
<dbReference type="InterPro" id="IPR057326">
    <property type="entry name" value="KR_dom"/>
</dbReference>
<dbReference type="PROSITE" id="PS00606">
    <property type="entry name" value="KS3_1"/>
    <property type="match status" value="1"/>
</dbReference>
<dbReference type="Pfam" id="PF00550">
    <property type="entry name" value="PP-binding"/>
    <property type="match status" value="1"/>
</dbReference>
<dbReference type="CDD" id="cd00833">
    <property type="entry name" value="PKS"/>
    <property type="match status" value="1"/>
</dbReference>
<dbReference type="GO" id="GO:0006633">
    <property type="term" value="P:fatty acid biosynthetic process"/>
    <property type="evidence" value="ECO:0007669"/>
    <property type="project" value="InterPro"/>
</dbReference>
<protein>
    <submittedName>
        <fullName evidence="11">Polyketide synthase</fullName>
    </submittedName>
</protein>
<dbReference type="InterPro" id="IPR016039">
    <property type="entry name" value="Thiolase-like"/>
</dbReference>
<dbReference type="PROSITE" id="PS52004">
    <property type="entry name" value="KS3_2"/>
    <property type="match status" value="1"/>
</dbReference>
<comment type="cofactor">
    <cofactor evidence="1">
        <name>pantetheine 4'-phosphate</name>
        <dbReference type="ChEBI" id="CHEBI:47942"/>
    </cofactor>
</comment>
<name>A0A918YK29_9ACTN</name>
<keyword evidence="5" id="KW-0045">Antibiotic biosynthesis</keyword>
<feature type="domain" description="Ketosynthase family 3 (KS3)" evidence="10">
    <location>
        <begin position="1"/>
        <end position="414"/>
    </location>
</feature>